<name>A0A1Q2SK66_9GAMM</name>
<dbReference type="EMBL" id="AP014836">
    <property type="protein sequence ID" value="BAW79526.1"/>
    <property type="molecule type" value="Genomic_DNA"/>
</dbReference>
<sequence>MVELLIAITLVGIILVILFSSLRLSTRSWEAAEQKTQSIEKFRVIDSLFRRQLRELKLLFYHDPEQGSVITFWGSSNSMRFVAPLLTHLGLGGLYWITYKVVKKGKTSQLIMNWQPYRPNEPLTDQPEQEVLLDAIDSVRFSYFGGNMAMGEGFQWREGWENLQQAPQLVRLKISTEGIQWPQLVARIQVDPRDSSQAPGGGGIGFGP</sequence>
<reference evidence="1 2" key="1">
    <citation type="journal article" date="2017" name="ISME J.">
        <title>An acid-tolerant ammonia-oxidizing ?-proteobacterium from soil.</title>
        <authorList>
            <person name="Hayatsu M."/>
            <person name="Tago K."/>
            <person name="Uchiyama I."/>
            <person name="Toyoda A."/>
            <person name="Wang Y."/>
            <person name="Shimomura Y."/>
            <person name="Okubo T."/>
            <person name="Kurisu F."/>
            <person name="Hirono Y."/>
            <person name="Nonaka K."/>
            <person name="Akiyama H."/>
            <person name="Itoh T."/>
            <person name="Takami H."/>
        </authorList>
    </citation>
    <scope>NUCLEOTIDE SEQUENCE [LARGE SCALE GENOMIC DNA]</scope>
    <source>
        <strain evidence="1 2">TAO100</strain>
    </source>
</reference>
<proteinExistence type="predicted"/>
<dbReference type="AlphaFoldDB" id="A0A1Q2SK66"/>
<dbReference type="Proteomes" id="UP000243679">
    <property type="component" value="Chromosome"/>
</dbReference>
<dbReference type="InterPro" id="IPR045584">
    <property type="entry name" value="Pilin-like"/>
</dbReference>
<dbReference type="KEGG" id="ntt:TAO_0156"/>
<protein>
    <submittedName>
        <fullName evidence="1">General secretion pathway protein J</fullName>
    </submittedName>
</protein>
<evidence type="ECO:0000313" key="1">
    <source>
        <dbReference type="EMBL" id="BAW79526.1"/>
    </source>
</evidence>
<gene>
    <name evidence="1" type="ORF">TAO_0156</name>
</gene>
<keyword evidence="2" id="KW-1185">Reference proteome</keyword>
<organism evidence="1 2">
    <name type="scientific">Candidatus Nitrosoglobus terrae</name>
    <dbReference type="NCBI Taxonomy" id="1630141"/>
    <lineage>
        <taxon>Bacteria</taxon>
        <taxon>Pseudomonadati</taxon>
        <taxon>Pseudomonadota</taxon>
        <taxon>Gammaproteobacteria</taxon>
        <taxon>Chromatiales</taxon>
        <taxon>Chromatiaceae</taxon>
        <taxon>Candidatus Nitrosoglobus</taxon>
    </lineage>
</organism>
<accession>A0A1Q2SK66</accession>
<dbReference type="SUPFAM" id="SSF54523">
    <property type="entry name" value="Pili subunits"/>
    <property type="match status" value="1"/>
</dbReference>
<evidence type="ECO:0000313" key="2">
    <source>
        <dbReference type="Proteomes" id="UP000243679"/>
    </source>
</evidence>